<dbReference type="EMBL" id="JBFDAA010000013">
    <property type="protein sequence ID" value="KAL1122530.1"/>
    <property type="molecule type" value="Genomic_DNA"/>
</dbReference>
<feature type="repeat" description="WD" evidence="1">
    <location>
        <begin position="111"/>
        <end position="146"/>
    </location>
</feature>
<keyword evidence="1" id="KW-0853">WD repeat</keyword>
<dbReference type="InterPro" id="IPR037626">
    <property type="entry name" value="NUP37"/>
</dbReference>
<dbReference type="PROSITE" id="PS50294">
    <property type="entry name" value="WD_REPEATS_REGION"/>
    <property type="match status" value="1"/>
</dbReference>
<dbReference type="PROSITE" id="PS50082">
    <property type="entry name" value="WD_REPEATS_2"/>
    <property type="match status" value="1"/>
</dbReference>
<gene>
    <name evidence="2" type="ORF">AAG570_002861</name>
</gene>
<dbReference type="PANTHER" id="PTHR22806:SF0">
    <property type="entry name" value="NUCLEOPORIN NUP37"/>
    <property type="match status" value="1"/>
</dbReference>
<organism evidence="2 3">
    <name type="scientific">Ranatra chinensis</name>
    <dbReference type="NCBI Taxonomy" id="642074"/>
    <lineage>
        <taxon>Eukaryota</taxon>
        <taxon>Metazoa</taxon>
        <taxon>Ecdysozoa</taxon>
        <taxon>Arthropoda</taxon>
        <taxon>Hexapoda</taxon>
        <taxon>Insecta</taxon>
        <taxon>Pterygota</taxon>
        <taxon>Neoptera</taxon>
        <taxon>Paraneoptera</taxon>
        <taxon>Hemiptera</taxon>
        <taxon>Heteroptera</taxon>
        <taxon>Panheteroptera</taxon>
        <taxon>Nepomorpha</taxon>
        <taxon>Nepidae</taxon>
        <taxon>Ranatrinae</taxon>
        <taxon>Ranatra</taxon>
    </lineage>
</organism>
<dbReference type="InterPro" id="IPR001680">
    <property type="entry name" value="WD40_rpt"/>
</dbReference>
<proteinExistence type="predicted"/>
<dbReference type="InterPro" id="IPR015943">
    <property type="entry name" value="WD40/YVTN_repeat-like_dom_sf"/>
</dbReference>
<evidence type="ECO:0008006" key="4">
    <source>
        <dbReference type="Google" id="ProtNLM"/>
    </source>
</evidence>
<evidence type="ECO:0000313" key="3">
    <source>
        <dbReference type="Proteomes" id="UP001558652"/>
    </source>
</evidence>
<name>A0ABD0Y549_9HEMI</name>
<dbReference type="Pfam" id="PF00400">
    <property type="entry name" value="WD40"/>
    <property type="match status" value="1"/>
</dbReference>
<dbReference type="SMART" id="SM00320">
    <property type="entry name" value="WD40"/>
    <property type="match status" value="3"/>
</dbReference>
<dbReference type="Proteomes" id="UP001558652">
    <property type="component" value="Unassembled WGS sequence"/>
</dbReference>
<reference evidence="2 3" key="1">
    <citation type="submission" date="2024-07" db="EMBL/GenBank/DDBJ databases">
        <title>Chromosome-level genome assembly of the water stick insect Ranatra chinensis (Heteroptera: Nepidae).</title>
        <authorList>
            <person name="Liu X."/>
        </authorList>
    </citation>
    <scope>NUCLEOTIDE SEQUENCE [LARGE SCALE GENOMIC DNA]</scope>
    <source>
        <strain evidence="2">Cailab_2021Rc</strain>
        <tissue evidence="2">Muscle</tissue>
    </source>
</reference>
<evidence type="ECO:0000313" key="2">
    <source>
        <dbReference type="EMBL" id="KAL1122530.1"/>
    </source>
</evidence>
<dbReference type="PANTHER" id="PTHR22806">
    <property type="entry name" value="NUCLEOPORIN NUP37 P37 -RELATED"/>
    <property type="match status" value="1"/>
</dbReference>
<protein>
    <recommendedName>
        <fullName evidence="4">Nucleoporin Nup37</fullName>
    </recommendedName>
</protein>
<dbReference type="Gene3D" id="2.130.10.10">
    <property type="entry name" value="YVTN repeat-like/Quinoprotein amine dehydrogenase"/>
    <property type="match status" value="1"/>
</dbReference>
<keyword evidence="3" id="KW-1185">Reference proteome</keyword>
<sequence>MDKLHSTVRPDGPNYVLEMGSQVLDIEFSPYEWSHEVLAVAFVDKIMVASIKFKEEFEDNIEDDLIFECVQEFPLYTRVHSMSWSSETSLRDIPKCVVLAAATGDFSIQVLTGHTNYVNSISYQPAGEYLASASDDLTCRVWTVENDYQPYCKFYLQTPGMEVRWHSSERGKLLVGEKCGTICLYNIGRETAIMSIRTPASSGPLMSFDWAPTNQHSVVALCGQFIVLWHLMAPSSPNMVRSVNSQIGRKVRFSQLSDQKMALLGEPDHTLKLFVMNKQQVTTLANLKLSNGLTWHHHLPYVCVGVDKTISIWKIT</sequence>
<dbReference type="AlphaFoldDB" id="A0ABD0Y549"/>
<dbReference type="InterPro" id="IPR036322">
    <property type="entry name" value="WD40_repeat_dom_sf"/>
</dbReference>
<dbReference type="SUPFAM" id="SSF50978">
    <property type="entry name" value="WD40 repeat-like"/>
    <property type="match status" value="1"/>
</dbReference>
<comment type="caution">
    <text evidence="2">The sequence shown here is derived from an EMBL/GenBank/DDBJ whole genome shotgun (WGS) entry which is preliminary data.</text>
</comment>
<evidence type="ECO:0000256" key="1">
    <source>
        <dbReference type="PROSITE-ProRule" id="PRU00221"/>
    </source>
</evidence>
<accession>A0ABD0Y549</accession>